<accession>A0ABN2DZ94</accession>
<reference evidence="2 3" key="1">
    <citation type="journal article" date="2019" name="Int. J. Syst. Evol. Microbiol.">
        <title>The Global Catalogue of Microorganisms (GCM) 10K type strain sequencing project: providing services to taxonomists for standard genome sequencing and annotation.</title>
        <authorList>
            <consortium name="The Broad Institute Genomics Platform"/>
            <consortium name="The Broad Institute Genome Sequencing Center for Infectious Disease"/>
            <person name="Wu L."/>
            <person name="Ma J."/>
        </authorList>
    </citation>
    <scope>NUCLEOTIDE SEQUENCE [LARGE SCALE GENOMIC DNA]</scope>
    <source>
        <strain evidence="2 3">JCM 15572</strain>
    </source>
</reference>
<comment type="caution">
    <text evidence="2">The sequence shown here is derived from an EMBL/GenBank/DDBJ whole genome shotgun (WGS) entry which is preliminary data.</text>
</comment>
<evidence type="ECO:0000259" key="1">
    <source>
        <dbReference type="Pfam" id="PF05685"/>
    </source>
</evidence>
<dbReference type="Gene3D" id="3.90.1570.10">
    <property type="entry name" value="tt1808, chain A"/>
    <property type="match status" value="1"/>
</dbReference>
<dbReference type="InterPro" id="IPR011335">
    <property type="entry name" value="Restrct_endonuc-II-like"/>
</dbReference>
<proteinExistence type="predicted"/>
<dbReference type="Pfam" id="PF05685">
    <property type="entry name" value="Uma2"/>
    <property type="match status" value="1"/>
</dbReference>
<dbReference type="RefSeq" id="WP_344237702.1">
    <property type="nucleotide sequence ID" value="NZ_BAAAPH010000019.1"/>
</dbReference>
<name>A0ABN2DZ94_9ACTN</name>
<dbReference type="Proteomes" id="UP001501705">
    <property type="component" value="Unassembled WGS sequence"/>
</dbReference>
<feature type="domain" description="Putative restriction endonuclease" evidence="1">
    <location>
        <begin position="24"/>
        <end position="175"/>
    </location>
</feature>
<evidence type="ECO:0000313" key="2">
    <source>
        <dbReference type="EMBL" id="GAA1591349.1"/>
    </source>
</evidence>
<keyword evidence="2" id="KW-0255">Endonuclease</keyword>
<evidence type="ECO:0000313" key="3">
    <source>
        <dbReference type="Proteomes" id="UP001501705"/>
    </source>
</evidence>
<dbReference type="EMBL" id="BAAAPH010000019">
    <property type="protein sequence ID" value="GAA1591349.1"/>
    <property type="molecule type" value="Genomic_DNA"/>
</dbReference>
<dbReference type="SUPFAM" id="SSF52980">
    <property type="entry name" value="Restriction endonuclease-like"/>
    <property type="match status" value="1"/>
</dbReference>
<gene>
    <name evidence="2" type="ORF">GCM10009804_54440</name>
</gene>
<dbReference type="PANTHER" id="PTHR34107">
    <property type="entry name" value="SLL0198 PROTEIN-RELATED"/>
    <property type="match status" value="1"/>
</dbReference>
<dbReference type="InterPro" id="IPR008538">
    <property type="entry name" value="Uma2"/>
</dbReference>
<dbReference type="GO" id="GO:0004519">
    <property type="term" value="F:endonuclease activity"/>
    <property type="evidence" value="ECO:0007669"/>
    <property type="project" value="UniProtKB-KW"/>
</dbReference>
<sequence>MSLVEPIPTPNLWLQRPDAPLTRDDLDRMPDDGRRYELVDGVLLVSPAPVPRHQIVSAAIYRALFAACPPELRVLYAPVDVVLAPDTVLEPDLLVAHRDAFSERDLPGPPLLAVEVLSPSTRRFDLMVKFSRLEAAGCAAYWVVDPDTPSLIAWELRDGAYVQVAKVTGDEVARLTSPYEVSVRPTDLIS</sequence>
<dbReference type="CDD" id="cd06260">
    <property type="entry name" value="DUF820-like"/>
    <property type="match status" value="1"/>
</dbReference>
<dbReference type="PANTHER" id="PTHR34107:SF4">
    <property type="entry name" value="SLL1222 PROTEIN"/>
    <property type="match status" value="1"/>
</dbReference>
<keyword evidence="2" id="KW-0378">Hydrolase</keyword>
<protein>
    <submittedName>
        <fullName evidence="2">Uma2 family endonuclease</fullName>
    </submittedName>
</protein>
<keyword evidence="3" id="KW-1185">Reference proteome</keyword>
<keyword evidence="2" id="KW-0540">Nuclease</keyword>
<dbReference type="InterPro" id="IPR012296">
    <property type="entry name" value="Nuclease_put_TT1808"/>
</dbReference>
<organism evidence="2 3">
    <name type="scientific">Kribbella hippodromi</name>
    <dbReference type="NCBI Taxonomy" id="434347"/>
    <lineage>
        <taxon>Bacteria</taxon>
        <taxon>Bacillati</taxon>
        <taxon>Actinomycetota</taxon>
        <taxon>Actinomycetes</taxon>
        <taxon>Propionibacteriales</taxon>
        <taxon>Kribbellaceae</taxon>
        <taxon>Kribbella</taxon>
    </lineage>
</organism>